<dbReference type="Pfam" id="PF13302">
    <property type="entry name" value="Acetyltransf_3"/>
    <property type="match status" value="1"/>
</dbReference>
<reference evidence="2 3" key="1">
    <citation type="journal article" date="2016" name="Nat. Commun.">
        <title>Thousands of microbial genomes shed light on interconnected biogeochemical processes in an aquifer system.</title>
        <authorList>
            <person name="Anantharaman K."/>
            <person name="Brown C.T."/>
            <person name="Hug L.A."/>
            <person name="Sharon I."/>
            <person name="Castelle C.J."/>
            <person name="Probst A.J."/>
            <person name="Thomas B.C."/>
            <person name="Singh A."/>
            <person name="Wilkins M.J."/>
            <person name="Karaoz U."/>
            <person name="Brodie E.L."/>
            <person name="Williams K.H."/>
            <person name="Hubbard S.S."/>
            <person name="Banfield J.F."/>
        </authorList>
    </citation>
    <scope>NUCLEOTIDE SEQUENCE [LARGE SCALE GENOMIC DNA]</scope>
</reference>
<accession>A0A1G2MHZ5</accession>
<sequence>MDIDTRAFSIPVRRSVELRFIQSEEAGALYALVDKNRAYLEKWLPWVPEQKGQADSLENIRKRIERAQAGEMLDLGIYRDGELIGSIGFSRIVREHKKASIGYWISEELQGKGIMTDCVHALVTYGFKELHLHRIRIQCSVNNKKSAAIPERLGFIFEGTAREDELLGDHFESSKVYGILEHEWKSGNRK</sequence>
<dbReference type="InterPro" id="IPR016181">
    <property type="entry name" value="Acyl_CoA_acyltransferase"/>
</dbReference>
<dbReference type="AlphaFoldDB" id="A0A1G2MHZ5"/>
<dbReference type="GO" id="GO:0005737">
    <property type="term" value="C:cytoplasm"/>
    <property type="evidence" value="ECO:0007669"/>
    <property type="project" value="TreeGrafter"/>
</dbReference>
<evidence type="ECO:0000313" key="2">
    <source>
        <dbReference type="EMBL" id="OHA23525.1"/>
    </source>
</evidence>
<dbReference type="GO" id="GO:1990189">
    <property type="term" value="F:protein N-terminal-serine acetyltransferase activity"/>
    <property type="evidence" value="ECO:0007669"/>
    <property type="project" value="TreeGrafter"/>
</dbReference>
<gene>
    <name evidence="2" type="ORF">A2W52_03885</name>
</gene>
<dbReference type="PANTHER" id="PTHR43441:SF12">
    <property type="entry name" value="RIBOSOMAL N-ACETYLTRANSFERASE YDAF-RELATED"/>
    <property type="match status" value="1"/>
</dbReference>
<dbReference type="InterPro" id="IPR051908">
    <property type="entry name" value="Ribosomal_N-acetyltransferase"/>
</dbReference>
<name>A0A1G2MHZ5_9BACT</name>
<organism evidence="2 3">
    <name type="scientific">Candidatus Taylorbacteria bacterium RIFCSPHIGHO2_02_49_25</name>
    <dbReference type="NCBI Taxonomy" id="1802305"/>
    <lineage>
        <taxon>Bacteria</taxon>
        <taxon>Candidatus Tayloriibacteriota</taxon>
    </lineage>
</organism>
<feature type="domain" description="N-acetyltransferase" evidence="1">
    <location>
        <begin position="30"/>
        <end position="178"/>
    </location>
</feature>
<evidence type="ECO:0000313" key="3">
    <source>
        <dbReference type="Proteomes" id="UP000176493"/>
    </source>
</evidence>
<comment type="caution">
    <text evidence="2">The sequence shown here is derived from an EMBL/GenBank/DDBJ whole genome shotgun (WGS) entry which is preliminary data.</text>
</comment>
<evidence type="ECO:0000259" key="1">
    <source>
        <dbReference type="PROSITE" id="PS51186"/>
    </source>
</evidence>
<dbReference type="PROSITE" id="PS51186">
    <property type="entry name" value="GNAT"/>
    <property type="match status" value="1"/>
</dbReference>
<dbReference type="InterPro" id="IPR000182">
    <property type="entry name" value="GNAT_dom"/>
</dbReference>
<dbReference type="Gene3D" id="3.40.630.30">
    <property type="match status" value="1"/>
</dbReference>
<dbReference type="Proteomes" id="UP000176493">
    <property type="component" value="Unassembled WGS sequence"/>
</dbReference>
<dbReference type="GO" id="GO:0008999">
    <property type="term" value="F:protein-N-terminal-alanine acetyltransferase activity"/>
    <property type="evidence" value="ECO:0007669"/>
    <property type="project" value="TreeGrafter"/>
</dbReference>
<proteinExistence type="predicted"/>
<dbReference type="CDD" id="cd04301">
    <property type="entry name" value="NAT_SF"/>
    <property type="match status" value="1"/>
</dbReference>
<protein>
    <recommendedName>
        <fullName evidence="1">N-acetyltransferase domain-containing protein</fullName>
    </recommendedName>
</protein>
<dbReference type="PANTHER" id="PTHR43441">
    <property type="entry name" value="RIBOSOMAL-PROTEIN-SERINE ACETYLTRANSFERASE"/>
    <property type="match status" value="1"/>
</dbReference>
<dbReference type="SUPFAM" id="SSF55729">
    <property type="entry name" value="Acyl-CoA N-acyltransferases (Nat)"/>
    <property type="match status" value="1"/>
</dbReference>
<dbReference type="EMBL" id="MHRJ01000004">
    <property type="protein sequence ID" value="OHA23525.1"/>
    <property type="molecule type" value="Genomic_DNA"/>
</dbReference>